<feature type="domain" description="Thioredoxin" evidence="1">
    <location>
        <begin position="27"/>
        <end position="179"/>
    </location>
</feature>
<dbReference type="PROSITE" id="PS51352">
    <property type="entry name" value="THIOREDOXIN_2"/>
    <property type="match status" value="1"/>
</dbReference>
<dbReference type="AlphaFoldDB" id="A0A386HU85"/>
<proteinExistence type="predicted"/>
<dbReference type="InterPro" id="IPR050553">
    <property type="entry name" value="Thioredoxin_ResA/DsbE_sf"/>
</dbReference>
<protein>
    <recommendedName>
        <fullName evidence="1">Thioredoxin domain-containing protein</fullName>
    </recommendedName>
</protein>
<gene>
    <name evidence="2" type="ORF">D6B99_16470</name>
</gene>
<dbReference type="Gene3D" id="3.40.30.10">
    <property type="entry name" value="Glutaredoxin"/>
    <property type="match status" value="1"/>
</dbReference>
<dbReference type="KEGG" id="ark:D6B99_16470"/>
<dbReference type="InterPro" id="IPR013766">
    <property type="entry name" value="Thioredoxin_domain"/>
</dbReference>
<evidence type="ECO:0000259" key="1">
    <source>
        <dbReference type="PROSITE" id="PS51352"/>
    </source>
</evidence>
<dbReference type="EMBL" id="CP032489">
    <property type="protein sequence ID" value="AYD49071.1"/>
    <property type="molecule type" value="Genomic_DNA"/>
</dbReference>
<dbReference type="RefSeq" id="WP_119990439.1">
    <property type="nucleotide sequence ID" value="NZ_CP032489.1"/>
</dbReference>
<dbReference type="OrthoDB" id="793244at2"/>
<keyword evidence="3" id="KW-1185">Reference proteome</keyword>
<dbReference type="SUPFAM" id="SSF52833">
    <property type="entry name" value="Thioredoxin-like"/>
    <property type="match status" value="1"/>
</dbReference>
<reference evidence="2 3" key="1">
    <citation type="submission" date="2018-09" db="EMBL/GenBank/DDBJ databases">
        <title>Arachidicoccus sp. nov., a bacterium isolated from soil.</title>
        <authorList>
            <person name="Weon H.-Y."/>
            <person name="Kwon S.-W."/>
            <person name="Lee S.A."/>
        </authorList>
    </citation>
    <scope>NUCLEOTIDE SEQUENCE [LARGE SCALE GENOMIC DNA]</scope>
    <source>
        <strain evidence="2 3">KIS59-12</strain>
    </source>
</reference>
<dbReference type="PANTHER" id="PTHR42852:SF13">
    <property type="entry name" value="PROTEIN DIPZ"/>
    <property type="match status" value="1"/>
</dbReference>
<organism evidence="2 3">
    <name type="scientific">Arachidicoccus soli</name>
    <dbReference type="NCBI Taxonomy" id="2341117"/>
    <lineage>
        <taxon>Bacteria</taxon>
        <taxon>Pseudomonadati</taxon>
        <taxon>Bacteroidota</taxon>
        <taxon>Chitinophagia</taxon>
        <taxon>Chitinophagales</taxon>
        <taxon>Chitinophagaceae</taxon>
        <taxon>Arachidicoccus</taxon>
    </lineage>
</organism>
<dbReference type="Proteomes" id="UP000266118">
    <property type="component" value="Chromosome"/>
</dbReference>
<sequence length="197" mass="22879">MKRIFLVGIVLCFATSGFGQKKSLLPLYIDGRLPNLHFPKIINYKDSAATVSDFQGAQKKMLIFDFWNTHCTVCIAQFPKEEDFQKKYDDQLQFVLVTTEPKEQVIAFFDRWKKAHHQRFSLPVIVEDTTLTQKYIRVFYQPQYAFFDYQNRLIAQTSDYFLNSSIIDGILQKLAAVKAKDEMARQRVENSPATGSK</sequence>
<dbReference type="InterPro" id="IPR036249">
    <property type="entry name" value="Thioredoxin-like_sf"/>
</dbReference>
<evidence type="ECO:0000313" key="2">
    <source>
        <dbReference type="EMBL" id="AYD49071.1"/>
    </source>
</evidence>
<evidence type="ECO:0000313" key="3">
    <source>
        <dbReference type="Proteomes" id="UP000266118"/>
    </source>
</evidence>
<dbReference type="PANTHER" id="PTHR42852">
    <property type="entry name" value="THIOL:DISULFIDE INTERCHANGE PROTEIN DSBE"/>
    <property type="match status" value="1"/>
</dbReference>
<accession>A0A386HU85</accession>
<name>A0A386HU85_9BACT</name>